<reference evidence="2" key="1">
    <citation type="journal article" date="2021" name="Genome Biol. Evol.">
        <title>A High-Quality Reference Genome for a Parasitic Bivalve with Doubly Uniparental Inheritance (Bivalvia: Unionida).</title>
        <authorList>
            <person name="Smith C.H."/>
        </authorList>
    </citation>
    <scope>NUCLEOTIDE SEQUENCE</scope>
    <source>
        <strain evidence="2">CHS0354</strain>
    </source>
</reference>
<dbReference type="Proteomes" id="UP001195483">
    <property type="component" value="Unassembled WGS sequence"/>
</dbReference>
<comment type="caution">
    <text evidence="2">The sequence shown here is derived from an EMBL/GenBank/DDBJ whole genome shotgun (WGS) entry which is preliminary data.</text>
</comment>
<evidence type="ECO:0000313" key="3">
    <source>
        <dbReference type="Proteomes" id="UP001195483"/>
    </source>
</evidence>
<feature type="compositionally biased region" description="Basic and acidic residues" evidence="1">
    <location>
        <begin position="18"/>
        <end position="31"/>
    </location>
</feature>
<sequence length="84" mass="9523">MGGHEGWKNPTKLHNKVKKEVERRKEEDGYGRKRKFRKGKIQGDRKKEKTRRPLGIGGKRNKTTGISQSKGKAVGSALGHKLMK</sequence>
<proteinExistence type="predicted"/>
<protein>
    <submittedName>
        <fullName evidence="2">Uncharacterized protein</fullName>
    </submittedName>
</protein>
<evidence type="ECO:0000256" key="1">
    <source>
        <dbReference type="SAM" id="MobiDB-lite"/>
    </source>
</evidence>
<gene>
    <name evidence="2" type="ORF">CHS0354_000233</name>
</gene>
<reference evidence="2" key="3">
    <citation type="submission" date="2023-05" db="EMBL/GenBank/DDBJ databases">
        <authorList>
            <person name="Smith C.H."/>
        </authorList>
    </citation>
    <scope>NUCLEOTIDE SEQUENCE</scope>
    <source>
        <strain evidence="2">CHS0354</strain>
        <tissue evidence="2">Mantle</tissue>
    </source>
</reference>
<keyword evidence="3" id="KW-1185">Reference proteome</keyword>
<dbReference type="AlphaFoldDB" id="A0AAE0RQS9"/>
<name>A0AAE0RQS9_9BIVA</name>
<evidence type="ECO:0000313" key="2">
    <source>
        <dbReference type="EMBL" id="KAK3577836.1"/>
    </source>
</evidence>
<reference evidence="2" key="2">
    <citation type="journal article" date="2021" name="Genome Biol. Evol.">
        <title>Developing a high-quality reference genome for a parasitic bivalve with doubly uniparental inheritance (Bivalvia: Unionida).</title>
        <authorList>
            <person name="Smith C.H."/>
        </authorList>
    </citation>
    <scope>NUCLEOTIDE SEQUENCE</scope>
    <source>
        <strain evidence="2">CHS0354</strain>
        <tissue evidence="2">Mantle</tissue>
    </source>
</reference>
<accession>A0AAE0RQS9</accession>
<organism evidence="2 3">
    <name type="scientific">Potamilus streckersoni</name>
    <dbReference type="NCBI Taxonomy" id="2493646"/>
    <lineage>
        <taxon>Eukaryota</taxon>
        <taxon>Metazoa</taxon>
        <taxon>Spiralia</taxon>
        <taxon>Lophotrochozoa</taxon>
        <taxon>Mollusca</taxon>
        <taxon>Bivalvia</taxon>
        <taxon>Autobranchia</taxon>
        <taxon>Heteroconchia</taxon>
        <taxon>Palaeoheterodonta</taxon>
        <taxon>Unionida</taxon>
        <taxon>Unionoidea</taxon>
        <taxon>Unionidae</taxon>
        <taxon>Ambleminae</taxon>
        <taxon>Lampsilini</taxon>
        <taxon>Potamilus</taxon>
    </lineage>
</organism>
<dbReference type="EMBL" id="JAEAOA010000064">
    <property type="protein sequence ID" value="KAK3577836.1"/>
    <property type="molecule type" value="Genomic_DNA"/>
</dbReference>
<feature type="region of interest" description="Disordered" evidence="1">
    <location>
        <begin position="1"/>
        <end position="84"/>
    </location>
</feature>